<dbReference type="AlphaFoldDB" id="W1PA28"/>
<dbReference type="HOGENOM" id="CLU_2801459_0_0_1"/>
<dbReference type="Proteomes" id="UP000017836">
    <property type="component" value="Unassembled WGS sequence"/>
</dbReference>
<gene>
    <name evidence="2" type="ORF">AMTR_s00314p00017100</name>
</gene>
<evidence type="ECO:0000313" key="2">
    <source>
        <dbReference type="EMBL" id="ERN04471.1"/>
    </source>
</evidence>
<evidence type="ECO:0000256" key="1">
    <source>
        <dbReference type="SAM" id="MobiDB-lite"/>
    </source>
</evidence>
<feature type="region of interest" description="Disordered" evidence="1">
    <location>
        <begin position="1"/>
        <end position="30"/>
    </location>
</feature>
<keyword evidence="3" id="KW-1185">Reference proteome</keyword>
<feature type="compositionally biased region" description="Basic and acidic residues" evidence="1">
    <location>
        <begin position="12"/>
        <end position="30"/>
    </location>
</feature>
<proteinExistence type="predicted"/>
<dbReference type="EMBL" id="KI394226">
    <property type="protein sequence ID" value="ERN04471.1"/>
    <property type="molecule type" value="Genomic_DNA"/>
</dbReference>
<accession>W1PA28</accession>
<dbReference type="Gramene" id="ERN04471">
    <property type="protein sequence ID" value="ERN04471"/>
    <property type="gene ID" value="AMTR_s00314p00017100"/>
</dbReference>
<sequence length="68" mass="7608">MKERFKVKKKNKEAGAVKPREEIGKENDKGKKAMGEVRLPVLSSSRIVAKRASQLNLGIQIFGNIEEV</sequence>
<protein>
    <submittedName>
        <fullName evidence="2">Uncharacterized protein</fullName>
    </submittedName>
</protein>
<reference evidence="3" key="1">
    <citation type="journal article" date="2013" name="Science">
        <title>The Amborella genome and the evolution of flowering plants.</title>
        <authorList>
            <consortium name="Amborella Genome Project"/>
        </authorList>
    </citation>
    <scope>NUCLEOTIDE SEQUENCE [LARGE SCALE GENOMIC DNA]</scope>
</reference>
<name>W1PA28_AMBTC</name>
<feature type="non-terminal residue" evidence="2">
    <location>
        <position position="68"/>
    </location>
</feature>
<feature type="compositionally biased region" description="Basic residues" evidence="1">
    <location>
        <begin position="1"/>
        <end position="11"/>
    </location>
</feature>
<organism evidence="2 3">
    <name type="scientific">Amborella trichopoda</name>
    <dbReference type="NCBI Taxonomy" id="13333"/>
    <lineage>
        <taxon>Eukaryota</taxon>
        <taxon>Viridiplantae</taxon>
        <taxon>Streptophyta</taxon>
        <taxon>Embryophyta</taxon>
        <taxon>Tracheophyta</taxon>
        <taxon>Spermatophyta</taxon>
        <taxon>Magnoliopsida</taxon>
        <taxon>Amborellales</taxon>
        <taxon>Amborellaceae</taxon>
        <taxon>Amborella</taxon>
    </lineage>
</organism>
<evidence type="ECO:0000313" key="3">
    <source>
        <dbReference type="Proteomes" id="UP000017836"/>
    </source>
</evidence>